<organism evidence="1">
    <name type="scientific">viral metagenome</name>
    <dbReference type="NCBI Taxonomy" id="1070528"/>
    <lineage>
        <taxon>unclassified sequences</taxon>
        <taxon>metagenomes</taxon>
        <taxon>organismal metagenomes</taxon>
    </lineage>
</organism>
<dbReference type="AlphaFoldDB" id="A0A6M3IIB3"/>
<sequence>MGFLGAWLCFRIKHAGTGYSFMPVKDENEKPASYVEGLFDDLKNRTILEDMPLSKEAQRIREQQISGQPEDIRRMMNEVEGLA</sequence>
<name>A0A6M3IIB3_9ZZZZ</name>
<reference evidence="1" key="1">
    <citation type="submission" date="2020-03" db="EMBL/GenBank/DDBJ databases">
        <title>The deep terrestrial virosphere.</title>
        <authorList>
            <person name="Holmfeldt K."/>
            <person name="Nilsson E."/>
            <person name="Simone D."/>
            <person name="Lopez-Fernandez M."/>
            <person name="Wu X."/>
            <person name="de Brujin I."/>
            <person name="Lundin D."/>
            <person name="Andersson A."/>
            <person name="Bertilsson S."/>
            <person name="Dopson M."/>
        </authorList>
    </citation>
    <scope>NUCLEOTIDE SEQUENCE</scope>
    <source>
        <strain evidence="1">MM415B01910</strain>
    </source>
</reference>
<protein>
    <submittedName>
        <fullName evidence="1">Uncharacterized protein</fullName>
    </submittedName>
</protein>
<evidence type="ECO:0000313" key="1">
    <source>
        <dbReference type="EMBL" id="QJA56172.1"/>
    </source>
</evidence>
<proteinExistence type="predicted"/>
<dbReference type="EMBL" id="MT141204">
    <property type="protein sequence ID" value="QJA56172.1"/>
    <property type="molecule type" value="Genomic_DNA"/>
</dbReference>
<accession>A0A6M3IIB3</accession>
<gene>
    <name evidence="1" type="ORF">MM415B01910_0005</name>
</gene>